<gene>
    <name evidence="3" type="ORF">RFI_09682</name>
</gene>
<evidence type="ECO:0000313" key="3">
    <source>
        <dbReference type="EMBL" id="ETO27450.1"/>
    </source>
</evidence>
<evidence type="ECO:0000313" key="4">
    <source>
        <dbReference type="Proteomes" id="UP000023152"/>
    </source>
</evidence>
<dbReference type="AlphaFoldDB" id="X6NMH1"/>
<keyword evidence="1" id="KW-0472">Membrane</keyword>
<accession>X6NMH1</accession>
<feature type="domain" description="Poly(A) polymerase nucleotidyltransferase" evidence="2">
    <location>
        <begin position="32"/>
        <end position="218"/>
    </location>
</feature>
<keyword evidence="1" id="KW-0812">Transmembrane</keyword>
<dbReference type="GO" id="GO:0005634">
    <property type="term" value="C:nucleus"/>
    <property type="evidence" value="ECO:0007669"/>
    <property type="project" value="TreeGrafter"/>
</dbReference>
<proteinExistence type="predicted"/>
<dbReference type="OrthoDB" id="412748at2759"/>
<dbReference type="CDD" id="cd05402">
    <property type="entry name" value="NT_PAP_TUTase"/>
    <property type="match status" value="1"/>
</dbReference>
<dbReference type="InterPro" id="IPR043519">
    <property type="entry name" value="NT_sf"/>
</dbReference>
<protein>
    <recommendedName>
        <fullName evidence="2">Poly(A) polymerase nucleotidyltransferase domain-containing protein</fullName>
    </recommendedName>
</protein>
<dbReference type="Proteomes" id="UP000023152">
    <property type="component" value="Unassembled WGS sequence"/>
</dbReference>
<feature type="transmembrane region" description="Helical" evidence="1">
    <location>
        <begin position="217"/>
        <end position="236"/>
    </location>
</feature>
<dbReference type="Pfam" id="PF20750">
    <property type="entry name" value="PAP_NTPase"/>
    <property type="match status" value="1"/>
</dbReference>
<comment type="caution">
    <text evidence="3">The sequence shown here is derived from an EMBL/GenBank/DDBJ whole genome shotgun (WGS) entry which is preliminary data.</text>
</comment>
<name>X6NMH1_RETFI</name>
<organism evidence="3 4">
    <name type="scientific">Reticulomyxa filosa</name>
    <dbReference type="NCBI Taxonomy" id="46433"/>
    <lineage>
        <taxon>Eukaryota</taxon>
        <taxon>Sar</taxon>
        <taxon>Rhizaria</taxon>
        <taxon>Retaria</taxon>
        <taxon>Foraminifera</taxon>
        <taxon>Monothalamids</taxon>
        <taxon>Reticulomyxidae</taxon>
        <taxon>Reticulomyxa</taxon>
    </lineage>
</organism>
<reference evidence="3 4" key="1">
    <citation type="journal article" date="2013" name="Curr. Biol.">
        <title>The Genome of the Foraminiferan Reticulomyxa filosa.</title>
        <authorList>
            <person name="Glockner G."/>
            <person name="Hulsmann N."/>
            <person name="Schleicher M."/>
            <person name="Noegel A.A."/>
            <person name="Eichinger L."/>
            <person name="Gallinger C."/>
            <person name="Pawlowski J."/>
            <person name="Sierra R."/>
            <person name="Euteneuer U."/>
            <person name="Pillet L."/>
            <person name="Moustafa A."/>
            <person name="Platzer M."/>
            <person name="Groth M."/>
            <person name="Szafranski K."/>
            <person name="Schliwa M."/>
        </authorList>
    </citation>
    <scope>NUCLEOTIDE SEQUENCE [LARGE SCALE GENOMIC DNA]</scope>
</reference>
<evidence type="ECO:0000256" key="1">
    <source>
        <dbReference type="SAM" id="Phobius"/>
    </source>
</evidence>
<dbReference type="GO" id="GO:1990817">
    <property type="term" value="F:poly(A) RNA polymerase activity"/>
    <property type="evidence" value="ECO:0007669"/>
    <property type="project" value="TreeGrafter"/>
</dbReference>
<dbReference type="EMBL" id="ASPP01007249">
    <property type="protein sequence ID" value="ETO27450.1"/>
    <property type="molecule type" value="Genomic_DNA"/>
</dbReference>
<evidence type="ECO:0000259" key="2">
    <source>
        <dbReference type="Pfam" id="PF20750"/>
    </source>
</evidence>
<dbReference type="Gene3D" id="3.30.460.10">
    <property type="entry name" value="Beta Polymerase, domain 2"/>
    <property type="match status" value="1"/>
</dbReference>
<feature type="non-terminal residue" evidence="3">
    <location>
        <position position="1"/>
    </location>
</feature>
<dbReference type="PANTHER" id="PTHR10682">
    <property type="entry name" value="POLY A POLYMERASE"/>
    <property type="match status" value="1"/>
</dbReference>
<dbReference type="PANTHER" id="PTHR10682:SF10">
    <property type="entry name" value="POLYNUCLEOTIDE ADENYLYLTRANSFERASE"/>
    <property type="match status" value="1"/>
</dbReference>
<feature type="transmembrane region" description="Helical" evidence="1">
    <location>
        <begin position="140"/>
        <end position="161"/>
    </location>
</feature>
<keyword evidence="1" id="KW-1133">Transmembrane helix</keyword>
<dbReference type="InterPro" id="IPR048840">
    <property type="entry name" value="PolA_pol_NTPase"/>
</dbReference>
<sequence length="269" mass="30610">NEQLSADSTTQQASEKKKEKIVTDFLTIDQNELNLDEALADVTASEHFILIESTEMSAKRTRVIADIEKMACEWIRTVSCSKGRMDDEQQRAYVCCYGSYELGVHFESSDMDLLCIGPRHIRQQDFFSQFVTILRANSNICNILVIAKTIPYLFIYIYLFYSIPSAFVPLLKFTYMDIDIDMVYAQWNKDMIDPTTLDLFDNSCVAPNKESIMSVNGLFVCVCVLVSLLALLSPLCRCANTHNQRRKNNAIDQETSSKLDCFPKIPPSN</sequence>
<keyword evidence="4" id="KW-1185">Reference proteome</keyword>
<dbReference type="SUPFAM" id="SSF81301">
    <property type="entry name" value="Nucleotidyltransferase"/>
    <property type="match status" value="1"/>
</dbReference>